<comment type="similarity">
    <text evidence="1">Belongs to the universal ribosomal protein uL1 family.</text>
</comment>
<protein>
    <recommendedName>
        <fullName evidence="6">Ribosomal protein</fullName>
    </recommendedName>
</protein>
<dbReference type="CDD" id="cd00403">
    <property type="entry name" value="Ribosomal_L1"/>
    <property type="match status" value="1"/>
</dbReference>
<dbReference type="HOGENOM" id="CLU_062853_1_2_1"/>
<keyword evidence="3" id="KW-0687">Ribonucleoprotein</keyword>
<proteinExistence type="inferred from homology"/>
<dbReference type="InterPro" id="IPR016095">
    <property type="entry name" value="Ribosomal_uL1_3-a/b-sand"/>
</dbReference>
<reference evidence="4 5" key="2">
    <citation type="journal article" date="2012" name="Open Biol.">
        <title>Characteristics of nucleosomes and linker DNA regions on the genome of the basidiomycete Mixia osmundae revealed by mono- and dinucleosome mapping.</title>
        <authorList>
            <person name="Nishida H."/>
            <person name="Kondo S."/>
            <person name="Matsumoto T."/>
            <person name="Suzuki Y."/>
            <person name="Yoshikawa H."/>
            <person name="Taylor T.D."/>
            <person name="Sugiyama J."/>
        </authorList>
    </citation>
    <scope>NUCLEOTIDE SEQUENCE [LARGE SCALE GENOMIC DNA]</scope>
    <source>
        <strain evidence="5">CBS 9802 / IAM 14324 / JCM 22182 / KY 12970</strain>
    </source>
</reference>
<evidence type="ECO:0000313" key="4">
    <source>
        <dbReference type="EMBL" id="GAA99032.1"/>
    </source>
</evidence>
<dbReference type="SUPFAM" id="SSF56808">
    <property type="entry name" value="Ribosomal protein L1"/>
    <property type="match status" value="1"/>
</dbReference>
<evidence type="ECO:0000256" key="3">
    <source>
        <dbReference type="ARBA" id="ARBA00023274"/>
    </source>
</evidence>
<dbReference type="FunCoup" id="G7E872">
    <property type="interactions" value="93"/>
</dbReference>
<dbReference type="InterPro" id="IPR028364">
    <property type="entry name" value="Ribosomal_uL1/biogenesis"/>
</dbReference>
<dbReference type="Proteomes" id="UP000009131">
    <property type="component" value="Unassembled WGS sequence"/>
</dbReference>
<dbReference type="FunFam" id="3.40.50.790:FF:000001">
    <property type="entry name" value="50S ribosomal protein L1"/>
    <property type="match status" value="1"/>
</dbReference>
<sequence>MAARFGVRTLATQASTSLQPGAVASTLQSFKASSKGKGKAANIDVNALSLPQVIASLKAEARGDRSTSYEIRIHTRLAHTQNVNALRGRLFLPHQAANPKKRETVLVFAEGAEAEAARQAGADIVGGGELGEEILQGRINPTKVISTPALMPVIGRTQGLARLLGPKGLMPNAKRGTVTNDIKTAVQDARGGLDWRADSQGVVRAAIGRMSLTSEQLTTNINDLVSAVATVARGDEDEELLSTSRGKKPKPIAHVFLKTAQGPAIEVREFTT</sequence>
<accession>G7E872</accession>
<dbReference type="InterPro" id="IPR023674">
    <property type="entry name" value="Ribosomal_uL1-like"/>
</dbReference>
<dbReference type="STRING" id="764103.G7E872"/>
<evidence type="ECO:0000313" key="5">
    <source>
        <dbReference type="Proteomes" id="UP000009131"/>
    </source>
</evidence>
<evidence type="ECO:0008006" key="6">
    <source>
        <dbReference type="Google" id="ProtNLM"/>
    </source>
</evidence>
<dbReference type="eggNOG" id="KOG1569">
    <property type="taxonomic scope" value="Eukaryota"/>
</dbReference>
<dbReference type="OMA" id="KTHFKIW"/>
<dbReference type="GO" id="GO:0003735">
    <property type="term" value="F:structural constituent of ribosome"/>
    <property type="evidence" value="ECO:0007669"/>
    <property type="project" value="TreeGrafter"/>
</dbReference>
<dbReference type="InParanoid" id="G7E872"/>
<dbReference type="Pfam" id="PF00687">
    <property type="entry name" value="Ribosomal_L1"/>
    <property type="match status" value="1"/>
</dbReference>
<dbReference type="PANTHER" id="PTHR36427">
    <property type="entry name" value="54S RIBOSOMAL PROTEIN L1, MITOCHONDRIAL"/>
    <property type="match status" value="1"/>
</dbReference>
<dbReference type="RefSeq" id="XP_014570389.1">
    <property type="nucleotide sequence ID" value="XM_014714903.1"/>
</dbReference>
<dbReference type="PANTHER" id="PTHR36427:SF3">
    <property type="entry name" value="LARGE RIBOSOMAL SUBUNIT PROTEIN UL1M"/>
    <property type="match status" value="1"/>
</dbReference>
<comment type="caution">
    <text evidence="4">The sequence shown here is derived from an EMBL/GenBank/DDBJ whole genome shotgun (WGS) entry which is preliminary data.</text>
</comment>
<keyword evidence="2" id="KW-0689">Ribosomal protein</keyword>
<dbReference type="GO" id="GO:0005762">
    <property type="term" value="C:mitochondrial large ribosomal subunit"/>
    <property type="evidence" value="ECO:0007669"/>
    <property type="project" value="TreeGrafter"/>
</dbReference>
<dbReference type="Gene3D" id="3.40.50.790">
    <property type="match status" value="1"/>
</dbReference>
<dbReference type="Gene3D" id="3.30.190.20">
    <property type="match status" value="1"/>
</dbReference>
<name>G7E872_MIXOS</name>
<reference evidence="4 5" key="1">
    <citation type="journal article" date="2011" name="J. Gen. Appl. Microbiol.">
        <title>Draft genome sequencing of the enigmatic basidiomycete Mixia osmundae.</title>
        <authorList>
            <person name="Nishida H."/>
            <person name="Nagatsuka Y."/>
            <person name="Sugiyama J."/>
        </authorList>
    </citation>
    <scope>NUCLEOTIDE SEQUENCE [LARGE SCALE GENOMIC DNA]</scope>
    <source>
        <strain evidence="5">CBS 9802 / IAM 14324 / JCM 22182 / KY 12970</strain>
    </source>
</reference>
<evidence type="ECO:0000256" key="1">
    <source>
        <dbReference type="ARBA" id="ARBA00010531"/>
    </source>
</evidence>
<gene>
    <name evidence="4" type="primary">Mo05721</name>
    <name evidence="4" type="ORF">E5Q_05721</name>
</gene>
<keyword evidence="5" id="KW-1185">Reference proteome</keyword>
<dbReference type="EMBL" id="BABT02000170">
    <property type="protein sequence ID" value="GAA99032.1"/>
    <property type="molecule type" value="Genomic_DNA"/>
</dbReference>
<dbReference type="AlphaFoldDB" id="G7E872"/>
<organism evidence="4 5">
    <name type="scientific">Mixia osmundae (strain CBS 9802 / IAM 14324 / JCM 22182 / KY 12970)</name>
    <dbReference type="NCBI Taxonomy" id="764103"/>
    <lineage>
        <taxon>Eukaryota</taxon>
        <taxon>Fungi</taxon>
        <taxon>Dikarya</taxon>
        <taxon>Basidiomycota</taxon>
        <taxon>Pucciniomycotina</taxon>
        <taxon>Mixiomycetes</taxon>
        <taxon>Mixiales</taxon>
        <taxon>Mixiaceae</taxon>
        <taxon>Mixia</taxon>
    </lineage>
</organism>
<dbReference type="OrthoDB" id="1747252at2759"/>
<evidence type="ECO:0000256" key="2">
    <source>
        <dbReference type="ARBA" id="ARBA00022980"/>
    </source>
</evidence>